<evidence type="ECO:0008006" key="7">
    <source>
        <dbReference type="Google" id="ProtNLM"/>
    </source>
</evidence>
<dbReference type="InterPro" id="IPR017972">
    <property type="entry name" value="Cyt_P450_CS"/>
</dbReference>
<dbReference type="Pfam" id="PF00067">
    <property type="entry name" value="p450"/>
    <property type="match status" value="1"/>
</dbReference>
<evidence type="ECO:0000256" key="3">
    <source>
        <dbReference type="PIRSR" id="PIRSR602401-1"/>
    </source>
</evidence>
<dbReference type="GO" id="GO:0004497">
    <property type="term" value="F:monooxygenase activity"/>
    <property type="evidence" value="ECO:0007669"/>
    <property type="project" value="UniProtKB-KW"/>
</dbReference>
<name>A0A1L3SRN1_9HYPH</name>
<dbReference type="AlphaFoldDB" id="A0A1L3SRN1"/>
<dbReference type="PROSITE" id="PS00086">
    <property type="entry name" value="CYTOCHROME_P450"/>
    <property type="match status" value="1"/>
</dbReference>
<dbReference type="EMBL" id="CP018171">
    <property type="protein sequence ID" value="APH72059.1"/>
    <property type="molecule type" value="Genomic_DNA"/>
</dbReference>
<dbReference type="GO" id="GO:0016705">
    <property type="term" value="F:oxidoreductase activity, acting on paired donors, with incorporation or reduction of molecular oxygen"/>
    <property type="evidence" value="ECO:0007669"/>
    <property type="project" value="InterPro"/>
</dbReference>
<keyword evidence="3 4" id="KW-0479">Metal-binding</keyword>
<dbReference type="RefSeq" id="WP_072604525.1">
    <property type="nucleotide sequence ID" value="NZ_CP018171.1"/>
</dbReference>
<protein>
    <recommendedName>
        <fullName evidence="7">Cytochrome P450</fullName>
    </recommendedName>
</protein>
<keyword evidence="4" id="KW-0560">Oxidoreductase</keyword>
<evidence type="ECO:0000256" key="2">
    <source>
        <dbReference type="ARBA" id="ARBA00010617"/>
    </source>
</evidence>
<evidence type="ECO:0000256" key="1">
    <source>
        <dbReference type="ARBA" id="ARBA00001971"/>
    </source>
</evidence>
<dbReference type="PANTHER" id="PTHR24305:SF166">
    <property type="entry name" value="CYTOCHROME P450 12A4, MITOCHONDRIAL-RELATED"/>
    <property type="match status" value="1"/>
</dbReference>
<dbReference type="PRINTS" id="PR00463">
    <property type="entry name" value="EP450I"/>
</dbReference>
<dbReference type="Proteomes" id="UP000182840">
    <property type="component" value="Chromosome"/>
</dbReference>
<feature type="binding site" description="axial binding residue" evidence="3">
    <location>
        <position position="401"/>
    </location>
    <ligand>
        <name>heme</name>
        <dbReference type="ChEBI" id="CHEBI:30413"/>
    </ligand>
    <ligandPart>
        <name>Fe</name>
        <dbReference type="ChEBI" id="CHEBI:18248"/>
    </ligandPart>
</feature>
<dbReference type="OrthoDB" id="9764248at2"/>
<dbReference type="SUPFAM" id="SSF48264">
    <property type="entry name" value="Cytochrome P450"/>
    <property type="match status" value="1"/>
</dbReference>
<comment type="similarity">
    <text evidence="2 4">Belongs to the cytochrome P450 family.</text>
</comment>
<gene>
    <name evidence="5" type="ORF">BSQ44_12320</name>
</gene>
<evidence type="ECO:0000313" key="5">
    <source>
        <dbReference type="EMBL" id="APH72059.1"/>
    </source>
</evidence>
<dbReference type="PANTHER" id="PTHR24305">
    <property type="entry name" value="CYTOCHROME P450"/>
    <property type="match status" value="1"/>
</dbReference>
<comment type="cofactor">
    <cofactor evidence="1 3">
        <name>heme</name>
        <dbReference type="ChEBI" id="CHEBI:30413"/>
    </cofactor>
</comment>
<sequence>MTGGAEVVSKPYVLYGHQTWRWYGKYLRDPISCFLEAREIYGPVGGLGNPLPFLKDGRQHVMAFGAVPNRIVFGQPDLFRPGGQVLRGPRESAQRRMRRSIFAMHGAEHDRHRRIMQPPLSRLAVASYAPAIAGLIDQVLDRWEVGKPIDAYHEMLTLSNWIAAHLLFGEADFERSLAICMLIRDWITLDVDVRTLHLRPTVPGTRVRRLLRHAEKLEAAMRQLIEEKRSAGAPGNDLLSQLIRAHGDKDFAMSDDELVAHSAILHGASFLTTASTLAWAMYLLAQNPSVAAELDREVASKLTSWPPATGEIEAMPLLDAVLKETLRLLPPVHHTFRTVAAPTDALGLPLQRDDRVIMSAFMTHREPSVYPDPDVFDPSRWARSKPGPYDYIPFSAGPRLCLGFAFATLEMKMILARIVQRYRLALVPGSKIDVIYRLTLCPSAGVPMTVEPRDGAYSTAPVSGNILKLVRHGRPGL</sequence>
<proteinExistence type="inferred from homology"/>
<dbReference type="InterPro" id="IPR002401">
    <property type="entry name" value="Cyt_P450_E_grp-I"/>
</dbReference>
<keyword evidence="4" id="KW-0503">Monooxygenase</keyword>
<evidence type="ECO:0000313" key="6">
    <source>
        <dbReference type="Proteomes" id="UP000182840"/>
    </source>
</evidence>
<dbReference type="Gene3D" id="1.10.630.10">
    <property type="entry name" value="Cytochrome P450"/>
    <property type="match status" value="1"/>
</dbReference>
<organism evidence="5 6">
    <name type="scientific">Aquibium oceanicum</name>
    <dbReference type="NCBI Taxonomy" id="1670800"/>
    <lineage>
        <taxon>Bacteria</taxon>
        <taxon>Pseudomonadati</taxon>
        <taxon>Pseudomonadota</taxon>
        <taxon>Alphaproteobacteria</taxon>
        <taxon>Hyphomicrobiales</taxon>
        <taxon>Phyllobacteriaceae</taxon>
        <taxon>Aquibium</taxon>
    </lineage>
</organism>
<keyword evidence="6" id="KW-1185">Reference proteome</keyword>
<dbReference type="PRINTS" id="PR00385">
    <property type="entry name" value="P450"/>
</dbReference>
<keyword evidence="3 4" id="KW-0408">Iron</keyword>
<dbReference type="GO" id="GO:0005506">
    <property type="term" value="F:iron ion binding"/>
    <property type="evidence" value="ECO:0007669"/>
    <property type="project" value="InterPro"/>
</dbReference>
<evidence type="ECO:0000256" key="4">
    <source>
        <dbReference type="RuleBase" id="RU000461"/>
    </source>
</evidence>
<dbReference type="KEGG" id="meso:BSQ44_12320"/>
<dbReference type="GO" id="GO:0020037">
    <property type="term" value="F:heme binding"/>
    <property type="evidence" value="ECO:0007669"/>
    <property type="project" value="InterPro"/>
</dbReference>
<keyword evidence="3 4" id="KW-0349">Heme</keyword>
<reference evidence="6" key="1">
    <citation type="submission" date="2016-11" db="EMBL/GenBank/DDBJ databases">
        <title>Mesorhizobium oceanicum sp. nov., isolated from deep seawater in South China Sea.</title>
        <authorList>
            <person name="Fu G.-Y."/>
        </authorList>
    </citation>
    <scope>NUCLEOTIDE SEQUENCE [LARGE SCALE GENOMIC DNA]</scope>
    <source>
        <strain evidence="6">B7</strain>
    </source>
</reference>
<dbReference type="STRING" id="1670800.BSQ44_12320"/>
<dbReference type="InterPro" id="IPR001128">
    <property type="entry name" value="Cyt_P450"/>
</dbReference>
<accession>A0A1L3SRN1</accession>
<dbReference type="InterPro" id="IPR050121">
    <property type="entry name" value="Cytochrome_P450_monoxygenase"/>
</dbReference>
<dbReference type="InterPro" id="IPR036396">
    <property type="entry name" value="Cyt_P450_sf"/>
</dbReference>